<accession>A0A1S2VG49</accession>
<keyword evidence="2" id="KW-1185">Reference proteome</keyword>
<dbReference type="EMBL" id="MORL01000010">
    <property type="protein sequence ID" value="OIN57692.1"/>
    <property type="molecule type" value="Genomic_DNA"/>
</dbReference>
<sequence length="245" mass="25331">MAPGVTGWTTKAANVLDASTAADGSVTVIKLFARQGGNVVSRDFNIRQLCGSTGVVPPNKTGDIGSTDITLADPSYDCNTRQLVFRTSGGNGSTVEYMAPGVTGWTTNATNVVDAGTAADGSVTVIKLFARQSGKIVSRDFNIRQLCGSTGVVPPNKTGDTGSTNLTLVAPSYNCSTRQLTFQTSGGNGSTVEYMAPGVTGWTTNATSTVDAATVTDPSASALMLFARQSGKVVSYKFNLKDTCK</sequence>
<dbReference type="Proteomes" id="UP000181790">
    <property type="component" value="Unassembled WGS sequence"/>
</dbReference>
<organism evidence="1 2">
    <name type="scientific">Arsenicibacter rosenii</name>
    <dbReference type="NCBI Taxonomy" id="1750698"/>
    <lineage>
        <taxon>Bacteria</taxon>
        <taxon>Pseudomonadati</taxon>
        <taxon>Bacteroidota</taxon>
        <taxon>Cytophagia</taxon>
        <taxon>Cytophagales</taxon>
        <taxon>Spirosomataceae</taxon>
        <taxon>Arsenicibacter</taxon>
    </lineage>
</organism>
<reference evidence="1 2" key="1">
    <citation type="submission" date="2016-10" db="EMBL/GenBank/DDBJ databases">
        <title>Arsenicibacter rosenii gen. nov., sp. nov., an efficient arsenic-methylating bacterium isolated from an arsenic-contaminated paddy soil.</title>
        <authorList>
            <person name="Huang K."/>
        </authorList>
    </citation>
    <scope>NUCLEOTIDE SEQUENCE [LARGE SCALE GENOMIC DNA]</scope>
    <source>
        <strain evidence="1 2">SM-1</strain>
    </source>
</reference>
<name>A0A1S2VG49_9BACT</name>
<dbReference type="AlphaFoldDB" id="A0A1S2VG49"/>
<evidence type="ECO:0000313" key="2">
    <source>
        <dbReference type="Proteomes" id="UP000181790"/>
    </source>
</evidence>
<evidence type="ECO:0000313" key="1">
    <source>
        <dbReference type="EMBL" id="OIN57692.1"/>
    </source>
</evidence>
<gene>
    <name evidence="1" type="ORF">BLX24_18255</name>
</gene>
<protein>
    <submittedName>
        <fullName evidence="1">Uncharacterized protein</fullName>
    </submittedName>
</protein>
<comment type="caution">
    <text evidence="1">The sequence shown here is derived from an EMBL/GenBank/DDBJ whole genome shotgun (WGS) entry which is preliminary data.</text>
</comment>
<proteinExistence type="predicted"/>